<comment type="caution">
    <text evidence="11">The sequence shown here is derived from an EMBL/GenBank/DDBJ whole genome shotgun (WGS) entry which is preliminary data.</text>
</comment>
<comment type="subcellular location">
    <subcellularLocation>
        <location evidence="1">Membrane</location>
        <topology evidence="1">Multi-pass membrane protein</topology>
    </subcellularLocation>
</comment>
<dbReference type="EMBL" id="JBHTEF010000001">
    <property type="protein sequence ID" value="MFC7581791.1"/>
    <property type="molecule type" value="Genomic_DNA"/>
</dbReference>
<dbReference type="Gene3D" id="1.20.1730.10">
    <property type="entry name" value="Sodium/glucose cotransporter"/>
    <property type="match status" value="1"/>
</dbReference>
<feature type="transmembrane region" description="Helical" evidence="10">
    <location>
        <begin position="116"/>
        <end position="149"/>
    </location>
</feature>
<dbReference type="Proteomes" id="UP001596527">
    <property type="component" value="Unassembled WGS sequence"/>
</dbReference>
<dbReference type="InterPro" id="IPR038377">
    <property type="entry name" value="Na/Glc_symporter_sf"/>
</dbReference>
<evidence type="ECO:0000256" key="6">
    <source>
        <dbReference type="ARBA" id="ARBA00022989"/>
    </source>
</evidence>
<keyword evidence="6 10" id="KW-1133">Transmembrane helix</keyword>
<keyword evidence="5 10" id="KW-0812">Transmembrane</keyword>
<reference evidence="12" key="1">
    <citation type="journal article" date="2019" name="Int. J. Syst. Evol. Microbiol.">
        <title>The Global Catalogue of Microorganisms (GCM) 10K type strain sequencing project: providing services to taxonomists for standard genome sequencing and annotation.</title>
        <authorList>
            <consortium name="The Broad Institute Genomics Platform"/>
            <consortium name="The Broad Institute Genome Sequencing Center for Infectious Disease"/>
            <person name="Wu L."/>
            <person name="Ma J."/>
        </authorList>
    </citation>
    <scope>NUCLEOTIDE SEQUENCE [LARGE SCALE GENOMIC DNA]</scope>
    <source>
        <strain evidence="12">CCUG 56698</strain>
    </source>
</reference>
<dbReference type="PROSITE" id="PS00456">
    <property type="entry name" value="NA_SOLUT_SYMP_1"/>
    <property type="match status" value="1"/>
</dbReference>
<evidence type="ECO:0000256" key="5">
    <source>
        <dbReference type="ARBA" id="ARBA00022692"/>
    </source>
</evidence>
<feature type="transmembrane region" description="Helical" evidence="10">
    <location>
        <begin position="6"/>
        <end position="27"/>
    </location>
</feature>
<feature type="region of interest" description="Disordered" evidence="9">
    <location>
        <begin position="500"/>
        <end position="529"/>
    </location>
</feature>
<evidence type="ECO:0000256" key="2">
    <source>
        <dbReference type="ARBA" id="ARBA00006434"/>
    </source>
</evidence>
<feature type="transmembrane region" description="Helical" evidence="10">
    <location>
        <begin position="426"/>
        <end position="445"/>
    </location>
</feature>
<keyword evidence="12" id="KW-1185">Reference proteome</keyword>
<feature type="transmembrane region" description="Helical" evidence="10">
    <location>
        <begin position="376"/>
        <end position="395"/>
    </location>
</feature>
<keyword evidence="7 10" id="KW-0472">Membrane</keyword>
<dbReference type="InterPro" id="IPR050277">
    <property type="entry name" value="Sodium:Solute_Symporter"/>
</dbReference>
<evidence type="ECO:0000313" key="11">
    <source>
        <dbReference type="EMBL" id="MFC7581791.1"/>
    </source>
</evidence>
<feature type="transmembrane region" description="Helical" evidence="10">
    <location>
        <begin position="155"/>
        <end position="177"/>
    </location>
</feature>
<keyword evidence="4" id="KW-1003">Cell membrane</keyword>
<feature type="transmembrane region" description="Helical" evidence="10">
    <location>
        <begin position="401"/>
        <end position="419"/>
    </location>
</feature>
<dbReference type="PROSITE" id="PS50283">
    <property type="entry name" value="NA_SOLUT_SYMP_3"/>
    <property type="match status" value="1"/>
</dbReference>
<evidence type="ECO:0000256" key="9">
    <source>
        <dbReference type="SAM" id="MobiDB-lite"/>
    </source>
</evidence>
<feature type="transmembrane region" description="Helical" evidence="10">
    <location>
        <begin position="457"/>
        <end position="475"/>
    </location>
</feature>
<dbReference type="InterPro" id="IPR001734">
    <property type="entry name" value="Na/solute_symporter"/>
</dbReference>
<dbReference type="InterPro" id="IPR018212">
    <property type="entry name" value="Na/solute_symporter_CS"/>
</dbReference>
<proteinExistence type="inferred from homology"/>
<feature type="transmembrane region" description="Helical" evidence="10">
    <location>
        <begin position="265"/>
        <end position="290"/>
    </location>
</feature>
<name>A0ABW2SNS4_9ACTO</name>
<evidence type="ECO:0000256" key="3">
    <source>
        <dbReference type="ARBA" id="ARBA00022448"/>
    </source>
</evidence>
<accession>A0ABW2SNS4</accession>
<dbReference type="PANTHER" id="PTHR48086:SF7">
    <property type="entry name" value="SODIUM-SOLUTE SYMPORTER-RELATED"/>
    <property type="match status" value="1"/>
</dbReference>
<evidence type="ECO:0000256" key="4">
    <source>
        <dbReference type="ARBA" id="ARBA00022475"/>
    </source>
</evidence>
<comment type="similarity">
    <text evidence="2 8">Belongs to the sodium:solute symporter (SSF) (TC 2.A.21) family.</text>
</comment>
<feature type="transmembrane region" description="Helical" evidence="10">
    <location>
        <begin position="189"/>
        <end position="212"/>
    </location>
</feature>
<sequence length="529" mass="55325">MKALHVVDYVVIGLYFAALVGIGLWSVRKTRSRDDYLVAGRRLGFPLFFGCMSAMAVGGAVTVGGTGKGYSDGIAGMWVGGSLGMGLILLGMLVSNRLSRLRALSINEVIERNYGAAARVFGAVLTIIYTVALTVVQVVSMGAITAGLFGINLRWAMFGSGLVVVFYTFLGGMWSVTMTDIVQFVIKTLGVLIFVPIVVLNDSSIGGISGFIEKVPESHWNLGAYGVSGTVYWILLYVPGLVIGQDIWQRMFTARTPSIARAGTLSAGAYTIVYSLAAVVLGMSVRAAGIQLDDPSMAFEAGVSAFLPPGIAGLLLAAALAASMSVASGTILACSTVVYNDLYVRFIRGHGTASADPHDVQDAADSQRDAWINRGIALVVGLAIIGLSLLIGDLFKALDLAYGFLSGCVFVPVIFSFVLKRISPKSGFVSLVASAITVGGTMVFGEATNRPDFAVGGNWPITFGIGVGLVAYLLVMAVDRTRIVPNVEIEDEPAAVLEAGSSASAERPSPVGTGSNVPSGQDGGHRLRL</sequence>
<feature type="transmembrane region" description="Helical" evidence="10">
    <location>
        <begin position="310"/>
        <end position="339"/>
    </location>
</feature>
<gene>
    <name evidence="11" type="ORF">ACFQWG_11360</name>
</gene>
<evidence type="ECO:0000256" key="7">
    <source>
        <dbReference type="ARBA" id="ARBA00023136"/>
    </source>
</evidence>
<dbReference type="Pfam" id="PF00474">
    <property type="entry name" value="SSF"/>
    <property type="match status" value="1"/>
</dbReference>
<feature type="transmembrane region" description="Helical" evidence="10">
    <location>
        <begin position="47"/>
        <end position="67"/>
    </location>
</feature>
<feature type="transmembrane region" description="Helical" evidence="10">
    <location>
        <begin position="73"/>
        <end position="95"/>
    </location>
</feature>
<feature type="transmembrane region" description="Helical" evidence="10">
    <location>
        <begin position="224"/>
        <end position="244"/>
    </location>
</feature>
<keyword evidence="3" id="KW-0813">Transport</keyword>
<protein>
    <recommendedName>
        <fullName evidence="13">Sodium:solute symporter</fullName>
    </recommendedName>
</protein>
<dbReference type="PANTHER" id="PTHR48086">
    <property type="entry name" value="SODIUM/PROLINE SYMPORTER-RELATED"/>
    <property type="match status" value="1"/>
</dbReference>
<evidence type="ECO:0000256" key="1">
    <source>
        <dbReference type="ARBA" id="ARBA00004141"/>
    </source>
</evidence>
<evidence type="ECO:0000313" key="12">
    <source>
        <dbReference type="Proteomes" id="UP001596527"/>
    </source>
</evidence>
<evidence type="ECO:0000256" key="8">
    <source>
        <dbReference type="RuleBase" id="RU362091"/>
    </source>
</evidence>
<dbReference type="RefSeq" id="WP_380975395.1">
    <property type="nucleotide sequence ID" value="NZ_JBHTEF010000001.1"/>
</dbReference>
<organism evidence="11 12">
    <name type="scientific">Schaalia naturae</name>
    <dbReference type="NCBI Taxonomy" id="635203"/>
    <lineage>
        <taxon>Bacteria</taxon>
        <taxon>Bacillati</taxon>
        <taxon>Actinomycetota</taxon>
        <taxon>Actinomycetes</taxon>
        <taxon>Actinomycetales</taxon>
        <taxon>Actinomycetaceae</taxon>
        <taxon>Schaalia</taxon>
    </lineage>
</organism>
<evidence type="ECO:0008006" key="13">
    <source>
        <dbReference type="Google" id="ProtNLM"/>
    </source>
</evidence>
<evidence type="ECO:0000256" key="10">
    <source>
        <dbReference type="SAM" id="Phobius"/>
    </source>
</evidence>